<evidence type="ECO:0008006" key="3">
    <source>
        <dbReference type="Google" id="ProtNLM"/>
    </source>
</evidence>
<dbReference type="Gene3D" id="3.40.50.720">
    <property type="entry name" value="NAD(P)-binding Rossmann-like Domain"/>
    <property type="match status" value="1"/>
</dbReference>
<evidence type="ECO:0000313" key="1">
    <source>
        <dbReference type="EMBL" id="PYI50560.1"/>
    </source>
</evidence>
<name>A0A2V5K9Q7_9BACL</name>
<protein>
    <recommendedName>
        <fullName evidence="3">Oxidoreductase</fullName>
    </recommendedName>
</protein>
<gene>
    <name evidence="1" type="ORF">DLM86_29100</name>
</gene>
<dbReference type="RefSeq" id="WP_110843574.1">
    <property type="nucleotide sequence ID" value="NZ_QJVJ01000018.1"/>
</dbReference>
<comment type="caution">
    <text evidence="1">The sequence shown here is derived from an EMBL/GenBank/DDBJ whole genome shotgun (WGS) entry which is preliminary data.</text>
</comment>
<dbReference type="AlphaFoldDB" id="A0A2V5K9Q7"/>
<dbReference type="SUPFAM" id="SSF51735">
    <property type="entry name" value="NAD(P)-binding Rossmann-fold domains"/>
    <property type="match status" value="1"/>
</dbReference>
<evidence type="ECO:0000313" key="2">
    <source>
        <dbReference type="Proteomes" id="UP000247476"/>
    </source>
</evidence>
<keyword evidence="2" id="KW-1185">Reference proteome</keyword>
<sequence>MKKIGFIDYFLDEWHANKYPEWIENATGGAMKVAYAYAKKDADNGLDNATWCRNKGVELLGSIEEVVEKSDYLIVLSPDYPEFHEELAMLPLQSGKPTYVDKTFAPDRATAQLLIDTAAKHGTPLYSSSALRYAAEYAGADREGIEYISSIGPGRYDNYSIHQIEPIVSLMGSEAERVMFTGTANTPSLLIGFSGGRQAAIHHFAGSPFTLALNYASGKSAVLKAESDFFAAFIRDLTRFFETGVPTVDPAETIAVITIIEYGLKAAATPYQWIELPSGARQ</sequence>
<dbReference type="InterPro" id="IPR036291">
    <property type="entry name" value="NAD(P)-bd_dom_sf"/>
</dbReference>
<accession>A0A2V5K9Q7</accession>
<proteinExistence type="predicted"/>
<dbReference type="Proteomes" id="UP000247476">
    <property type="component" value="Unassembled WGS sequence"/>
</dbReference>
<reference evidence="1 2" key="1">
    <citation type="submission" date="2018-05" db="EMBL/GenBank/DDBJ databases">
        <title>Paenibacillus flagellatus sp. nov., isolated from selenium mineral soil.</title>
        <authorList>
            <person name="Dai X."/>
        </authorList>
    </citation>
    <scope>NUCLEOTIDE SEQUENCE [LARGE SCALE GENOMIC DNA]</scope>
    <source>
        <strain evidence="1 2">DXL2</strain>
    </source>
</reference>
<dbReference type="OrthoDB" id="2923860at2"/>
<organism evidence="1 2">
    <name type="scientific">Paenibacillus flagellatus</name>
    <dbReference type="NCBI Taxonomy" id="2211139"/>
    <lineage>
        <taxon>Bacteria</taxon>
        <taxon>Bacillati</taxon>
        <taxon>Bacillota</taxon>
        <taxon>Bacilli</taxon>
        <taxon>Bacillales</taxon>
        <taxon>Paenibacillaceae</taxon>
        <taxon>Paenibacillus</taxon>
    </lineage>
</organism>
<dbReference type="EMBL" id="QJVJ01000018">
    <property type="protein sequence ID" value="PYI50560.1"/>
    <property type="molecule type" value="Genomic_DNA"/>
</dbReference>